<dbReference type="OrthoDB" id="9812579at2"/>
<evidence type="ECO:0000256" key="1">
    <source>
        <dbReference type="ARBA" id="ARBA00005820"/>
    </source>
</evidence>
<evidence type="ECO:0000259" key="3">
    <source>
        <dbReference type="SMART" id="SM00862"/>
    </source>
</evidence>
<organism evidence="5 6">
    <name type="scientific">Pseudonocardia kunmingensis</name>
    <dbReference type="NCBI Taxonomy" id="630975"/>
    <lineage>
        <taxon>Bacteria</taxon>
        <taxon>Bacillati</taxon>
        <taxon>Actinomycetota</taxon>
        <taxon>Actinomycetes</taxon>
        <taxon>Pseudonocardiales</taxon>
        <taxon>Pseudonocardiaceae</taxon>
        <taxon>Pseudonocardia</taxon>
    </lineage>
</organism>
<dbReference type="InterPro" id="IPR058852">
    <property type="entry name" value="HTH_77"/>
</dbReference>
<dbReference type="Pfam" id="PF25872">
    <property type="entry name" value="HTH_77"/>
    <property type="match status" value="1"/>
</dbReference>
<dbReference type="SMART" id="SM00862">
    <property type="entry name" value="Trans_reg_C"/>
    <property type="match status" value="1"/>
</dbReference>
<feature type="domain" description="OmpR/PhoB-type" evidence="3">
    <location>
        <begin position="15"/>
        <end position="85"/>
    </location>
</feature>
<evidence type="ECO:0000313" key="5">
    <source>
        <dbReference type="EMBL" id="TQM14377.1"/>
    </source>
</evidence>
<dbReference type="InterPro" id="IPR027417">
    <property type="entry name" value="P-loop_NTPase"/>
</dbReference>
<comment type="caution">
    <text evidence="5">The sequence shown here is derived from an EMBL/GenBank/DDBJ whole genome shotgun (WGS) entry which is preliminary data.</text>
</comment>
<reference evidence="5 6" key="1">
    <citation type="submission" date="2019-06" db="EMBL/GenBank/DDBJ databases">
        <title>Sequencing the genomes of 1000 actinobacteria strains.</title>
        <authorList>
            <person name="Klenk H.-P."/>
        </authorList>
    </citation>
    <scope>NUCLEOTIDE SEQUENCE [LARGE SCALE GENOMIC DNA]</scope>
    <source>
        <strain evidence="5 6">DSM 45301</strain>
    </source>
</reference>
<feature type="domain" description="Bacterial transcriptional activator" evidence="4">
    <location>
        <begin position="92"/>
        <end position="235"/>
    </location>
</feature>
<dbReference type="SUPFAM" id="SSF52540">
    <property type="entry name" value="P-loop containing nucleoside triphosphate hydrolases"/>
    <property type="match status" value="1"/>
</dbReference>
<accession>A0A543DYF4</accession>
<dbReference type="InterPro" id="IPR001867">
    <property type="entry name" value="OmpR/PhoB-type_DNA-bd"/>
</dbReference>
<dbReference type="InterPro" id="IPR011990">
    <property type="entry name" value="TPR-like_helical_dom_sf"/>
</dbReference>
<dbReference type="InterPro" id="IPR049945">
    <property type="entry name" value="AAA_22"/>
</dbReference>
<dbReference type="GO" id="GO:0016887">
    <property type="term" value="F:ATP hydrolysis activity"/>
    <property type="evidence" value="ECO:0007669"/>
    <property type="project" value="InterPro"/>
</dbReference>
<dbReference type="GO" id="GO:0003677">
    <property type="term" value="F:DNA binding"/>
    <property type="evidence" value="ECO:0007669"/>
    <property type="project" value="UniProtKB-KW"/>
</dbReference>
<evidence type="ECO:0000313" key="6">
    <source>
        <dbReference type="Proteomes" id="UP000315677"/>
    </source>
</evidence>
<dbReference type="InterPro" id="IPR005158">
    <property type="entry name" value="BTAD"/>
</dbReference>
<dbReference type="Pfam" id="PF13401">
    <property type="entry name" value="AAA_22"/>
    <property type="match status" value="1"/>
</dbReference>
<dbReference type="Proteomes" id="UP000315677">
    <property type="component" value="Unassembled WGS sequence"/>
</dbReference>
<dbReference type="SMART" id="SM01043">
    <property type="entry name" value="BTAD"/>
    <property type="match status" value="1"/>
</dbReference>
<keyword evidence="2" id="KW-0238">DNA-binding</keyword>
<dbReference type="PANTHER" id="PTHR47691">
    <property type="entry name" value="REGULATOR-RELATED"/>
    <property type="match status" value="1"/>
</dbReference>
<comment type="similarity">
    <text evidence="1">Belongs to the AfsR/DnrI/RedD regulatory family.</text>
</comment>
<dbReference type="Pfam" id="PF03704">
    <property type="entry name" value="BTAD"/>
    <property type="match status" value="1"/>
</dbReference>
<proteinExistence type="inferred from homology"/>
<dbReference type="AlphaFoldDB" id="A0A543DYF4"/>
<dbReference type="Gene3D" id="3.40.50.300">
    <property type="entry name" value="P-loop containing nucleotide triphosphate hydrolases"/>
    <property type="match status" value="1"/>
</dbReference>
<dbReference type="EMBL" id="VFPA01000001">
    <property type="protein sequence ID" value="TQM14377.1"/>
    <property type="molecule type" value="Genomic_DNA"/>
</dbReference>
<sequence>MRPALTFLDGVRWRGAPVAGERAQTLLAVLVRHGREGAGDERLAGELWGDVPPANPAKALQVVVSRTRAACAPEVVVRTARGYRLGLPDDDVDVLRLAGLVARARAALVGGDAVAARDHAQAALELAGGVAPRAADGPLDEVLVCAADHAAQARTLLGVALHRSGAHPAALPLLETAVARHPGDEELLAALLRSEAAVRGPGAGLARYESYRRNLVDRLGVEPGEPLRRVHAELLALDRPVRDGLLFDTTSLLGRDADLAALRGLLRGGRVTSIVGAGGLGKTRLAHVLGREAVQPVVQFVELVGVTTGDDVVSEVGSVLGVRDSVSSRRSLTPAQRADVRSRIARHLGQAPALLILDNCEHVVEAVADLVAFLVAATRDLHVLTTSRAPLAIAAEHVYPLAPLGTPDAAELFRMRARAARPGVALDEHAVADVVARLDGVPLAIELAAVKVRVMSVADVARRLQDRFALLRGGVRGAPDRHQTLLAVIDWSHNLLTDRERRAWRRLSVFHDGFTLAAAEAVLGPEAADAVPALVDQSLLAVRESGAGVRFRMLETVREFGRRQLMEAGEDAEALAAHRRWATAYADAARSGLHGADQVRCTDLLLEEETNLADALRQALAEPDPAAVVVLYAALTGFWSISGDHSRVVGLVDAVQVALHGWTPPAELAGHTRMALAGALNNTVIVDELGFDVGELWALLRRLGPGPGPSEVAASVAVTLAVDPADPGGIDARLEALSDGRDPRTAVKALMWRSHARENAGDVEAAIALTTRALAMVPDEDGPWTRAMLHTQLAQLHAALGRHGEAAGHARRAIPVLERLGVDDDRAQLLSVTAVHALVEGRLEEAERIFTTVDGVGERGMGVGSEVVRLVGRAELALARGRTSEGLAFYRAAVTSARELRFPGFPSVNGYEPWTVYIEAVALTAHALHGGGDAADPDGADLDAVVRGKAAALLEPDQFLDHPIVGLALYGVGMWSLRVPACRSAEGAVPVAVRLLALAERFAYNRSVPTMSWDRAVDVAERAAPGLLGKILDEYGERRGPDLLDEARGVVRALA</sequence>
<dbReference type="InterPro" id="IPR036388">
    <property type="entry name" value="WH-like_DNA-bd_sf"/>
</dbReference>
<dbReference type="InterPro" id="IPR019734">
    <property type="entry name" value="TPR_rpt"/>
</dbReference>
<dbReference type="SUPFAM" id="SSF48452">
    <property type="entry name" value="TPR-like"/>
    <property type="match status" value="2"/>
</dbReference>
<gene>
    <name evidence="5" type="ORF">FB558_1139</name>
</gene>
<dbReference type="Gene3D" id="1.10.10.10">
    <property type="entry name" value="Winged helix-like DNA-binding domain superfamily/Winged helix DNA-binding domain"/>
    <property type="match status" value="1"/>
</dbReference>
<evidence type="ECO:0000259" key="4">
    <source>
        <dbReference type="SMART" id="SM01043"/>
    </source>
</evidence>
<evidence type="ECO:0000256" key="2">
    <source>
        <dbReference type="ARBA" id="ARBA00023125"/>
    </source>
</evidence>
<dbReference type="PANTHER" id="PTHR47691:SF3">
    <property type="entry name" value="HTH-TYPE TRANSCRIPTIONAL REGULATOR RV0890C-RELATED"/>
    <property type="match status" value="1"/>
</dbReference>
<dbReference type="Gene3D" id="1.25.40.10">
    <property type="entry name" value="Tetratricopeptide repeat domain"/>
    <property type="match status" value="2"/>
</dbReference>
<name>A0A543DYF4_9PSEU</name>
<dbReference type="SMART" id="SM00028">
    <property type="entry name" value="TPR"/>
    <property type="match status" value="4"/>
</dbReference>
<protein>
    <submittedName>
        <fullName evidence="5">Putative ATPase</fullName>
    </submittedName>
</protein>
<dbReference type="GO" id="GO:0000160">
    <property type="term" value="P:phosphorelay signal transduction system"/>
    <property type="evidence" value="ECO:0007669"/>
    <property type="project" value="InterPro"/>
</dbReference>
<dbReference type="RefSeq" id="WP_142048757.1">
    <property type="nucleotide sequence ID" value="NZ_VFPA01000001.1"/>
</dbReference>
<keyword evidence="6" id="KW-1185">Reference proteome</keyword>
<dbReference type="GO" id="GO:0006355">
    <property type="term" value="P:regulation of DNA-templated transcription"/>
    <property type="evidence" value="ECO:0007669"/>
    <property type="project" value="InterPro"/>
</dbReference>